<evidence type="ECO:0000313" key="3">
    <source>
        <dbReference type="Proteomes" id="UP000480246"/>
    </source>
</evidence>
<dbReference type="PANTHER" id="PTHR45947:SF3">
    <property type="entry name" value="SULFOQUINOVOSYL TRANSFERASE SQD2"/>
    <property type="match status" value="1"/>
</dbReference>
<dbReference type="AlphaFoldDB" id="A0A7C8KNK5"/>
<dbReference type="Proteomes" id="UP000480246">
    <property type="component" value="Unassembled WGS sequence"/>
</dbReference>
<keyword evidence="3" id="KW-1185">Reference proteome</keyword>
<reference evidence="2 3" key="1">
    <citation type="submission" date="2019-10" db="EMBL/GenBank/DDBJ databases">
        <title>Gracilibacillus sp. nov. isolated from rice seeds.</title>
        <authorList>
            <person name="He S."/>
        </authorList>
    </citation>
    <scope>NUCLEOTIDE SEQUENCE [LARGE SCALE GENOMIC DNA]</scope>
    <source>
        <strain evidence="2 3">TD8</strain>
    </source>
</reference>
<dbReference type="EMBL" id="WEID01000083">
    <property type="protein sequence ID" value="KAB8128271.1"/>
    <property type="molecule type" value="Genomic_DNA"/>
</dbReference>
<dbReference type="Pfam" id="PF00534">
    <property type="entry name" value="Glycos_transf_1"/>
    <property type="match status" value="1"/>
</dbReference>
<dbReference type="OrthoDB" id="9804196at2"/>
<evidence type="ECO:0000313" key="2">
    <source>
        <dbReference type="EMBL" id="KAB8128271.1"/>
    </source>
</evidence>
<dbReference type="RefSeq" id="WP_153405974.1">
    <property type="nucleotide sequence ID" value="NZ_ML762439.1"/>
</dbReference>
<sequence length="372" mass="42801">MESALRILHIVDCMNHSGVPTLLMNMYRNIDRKKVQFDFLTTKEGAFDTEIKTLGGHLYYIPSLKSGGYLSYKRSLKSFFKRHASYIIVHSHIDQLSAIALSEARRVRIPVRIAHSYNTAIEGNLFTKLSRSLIGLFVPIHATDYFSCSTESADWLFKWKAKQAEYFQHALDLEKFLYSTKTRELYREKLGLTDDHFLIGHVGGYTIQKNHSFLLDSFRALRRKIPQAKLALIGDGPLKEQIEEAVVQYKLQDHVFILGEKQDVENWMQSFDLYVFPSLHEGYPVSLIEAQCAGLPALVSDSITKEIDLGSGFLQFLPLEDKNKWVSEMEKLYDLRPRAPIESVGIFQKGFNVDEIAKKTEEKYLYLRDEGI</sequence>
<accession>A0A7C8KNK5</accession>
<dbReference type="InterPro" id="IPR050194">
    <property type="entry name" value="Glycosyltransferase_grp1"/>
</dbReference>
<dbReference type="InterPro" id="IPR001296">
    <property type="entry name" value="Glyco_trans_1"/>
</dbReference>
<proteinExistence type="predicted"/>
<name>A0A7C8KNK5_9BACI</name>
<organism evidence="2 3">
    <name type="scientific">Gracilibacillus oryzae</name>
    <dbReference type="NCBI Taxonomy" id="1672701"/>
    <lineage>
        <taxon>Bacteria</taxon>
        <taxon>Bacillati</taxon>
        <taxon>Bacillota</taxon>
        <taxon>Bacilli</taxon>
        <taxon>Bacillales</taxon>
        <taxon>Bacillaceae</taxon>
        <taxon>Gracilibacillus</taxon>
    </lineage>
</organism>
<dbReference type="PANTHER" id="PTHR45947">
    <property type="entry name" value="SULFOQUINOVOSYL TRANSFERASE SQD2"/>
    <property type="match status" value="1"/>
</dbReference>
<evidence type="ECO:0000259" key="1">
    <source>
        <dbReference type="Pfam" id="PF00534"/>
    </source>
</evidence>
<dbReference type="SUPFAM" id="SSF53756">
    <property type="entry name" value="UDP-Glycosyltransferase/glycogen phosphorylase"/>
    <property type="match status" value="1"/>
</dbReference>
<dbReference type="Gene3D" id="3.40.50.2000">
    <property type="entry name" value="Glycogen Phosphorylase B"/>
    <property type="match status" value="2"/>
</dbReference>
<keyword evidence="2" id="KW-0808">Transferase</keyword>
<feature type="domain" description="Glycosyl transferase family 1" evidence="1">
    <location>
        <begin position="183"/>
        <end position="301"/>
    </location>
</feature>
<protein>
    <submittedName>
        <fullName evidence="2">Glycosyltransferase family 1 protein</fullName>
    </submittedName>
</protein>
<gene>
    <name evidence="2" type="ORF">F9U64_16360</name>
</gene>
<comment type="caution">
    <text evidence="2">The sequence shown here is derived from an EMBL/GenBank/DDBJ whole genome shotgun (WGS) entry which is preliminary data.</text>
</comment>
<dbReference type="GO" id="GO:0016757">
    <property type="term" value="F:glycosyltransferase activity"/>
    <property type="evidence" value="ECO:0007669"/>
    <property type="project" value="InterPro"/>
</dbReference>